<name>A0AAW2PQB1_9LAMI</name>
<dbReference type="InterPro" id="IPR044816">
    <property type="entry name" value="BURP"/>
</dbReference>
<reference evidence="2" key="2">
    <citation type="journal article" date="2024" name="Plant">
        <title>Genomic evolution and insights into agronomic trait innovations of Sesamum species.</title>
        <authorList>
            <person name="Miao H."/>
            <person name="Wang L."/>
            <person name="Qu L."/>
            <person name="Liu H."/>
            <person name="Sun Y."/>
            <person name="Le M."/>
            <person name="Wang Q."/>
            <person name="Wei S."/>
            <person name="Zheng Y."/>
            <person name="Lin W."/>
            <person name="Duan Y."/>
            <person name="Cao H."/>
            <person name="Xiong S."/>
            <person name="Wang X."/>
            <person name="Wei L."/>
            <person name="Li C."/>
            <person name="Ma Q."/>
            <person name="Ju M."/>
            <person name="Zhao R."/>
            <person name="Li G."/>
            <person name="Mu C."/>
            <person name="Tian Q."/>
            <person name="Mei H."/>
            <person name="Zhang T."/>
            <person name="Gao T."/>
            <person name="Zhang H."/>
        </authorList>
    </citation>
    <scope>NUCLEOTIDE SEQUENCE</scope>
    <source>
        <strain evidence="2">KEN8</strain>
    </source>
</reference>
<dbReference type="PANTHER" id="PTHR31236:SF32">
    <property type="entry name" value="BURP DOMAIN PROTEIN USPL1-LIKE"/>
    <property type="match status" value="1"/>
</dbReference>
<dbReference type="SMART" id="SM01045">
    <property type="entry name" value="BURP"/>
    <property type="match status" value="1"/>
</dbReference>
<accession>A0AAW2PQB1</accession>
<dbReference type="PROSITE" id="PS51277">
    <property type="entry name" value="BURP"/>
    <property type="match status" value="1"/>
</dbReference>
<reference evidence="2" key="1">
    <citation type="submission" date="2020-06" db="EMBL/GenBank/DDBJ databases">
        <authorList>
            <person name="Li T."/>
            <person name="Hu X."/>
            <person name="Zhang T."/>
            <person name="Song X."/>
            <person name="Zhang H."/>
            <person name="Dai N."/>
            <person name="Sheng W."/>
            <person name="Hou X."/>
            <person name="Wei L."/>
        </authorList>
    </citation>
    <scope>NUCLEOTIDE SEQUENCE</scope>
    <source>
        <strain evidence="2">KEN8</strain>
        <tissue evidence="2">Leaf</tissue>
    </source>
</reference>
<evidence type="ECO:0000313" key="2">
    <source>
        <dbReference type="EMBL" id="KAL0356726.1"/>
    </source>
</evidence>
<dbReference type="InterPro" id="IPR004873">
    <property type="entry name" value="BURP_dom"/>
</dbReference>
<dbReference type="PANTHER" id="PTHR31236">
    <property type="entry name" value="BURP DOMAIN PROTEIN USPL1-LIKE"/>
    <property type="match status" value="1"/>
</dbReference>
<comment type="caution">
    <text evidence="2">The sequence shown here is derived from an EMBL/GenBank/DDBJ whole genome shotgun (WGS) entry which is preliminary data.</text>
</comment>
<dbReference type="Pfam" id="PF03181">
    <property type="entry name" value="BURP"/>
    <property type="match status" value="1"/>
</dbReference>
<dbReference type="EMBL" id="JACGWM010000008">
    <property type="protein sequence ID" value="KAL0356726.1"/>
    <property type="molecule type" value="Genomic_DNA"/>
</dbReference>
<gene>
    <name evidence="2" type="ORF">Scaly_1358300</name>
</gene>
<protein>
    <submittedName>
        <fullName evidence="2">BURP domain-containing protein 17</fullName>
    </submittedName>
</protein>
<evidence type="ECO:0000259" key="1">
    <source>
        <dbReference type="PROSITE" id="PS51277"/>
    </source>
</evidence>
<proteinExistence type="predicted"/>
<sequence>MGIKETPAPTMVACHTMPYPYAVFYCHYQESKSRVFRVSLTGENGDKVEAIAVCHMDTSQWSRNHVSFQVLGAEPGSSPICHFFPADNFVCVPSAASMQE</sequence>
<dbReference type="AlphaFoldDB" id="A0AAW2PQB1"/>
<feature type="domain" description="BURP" evidence="1">
    <location>
        <begin position="1"/>
        <end position="94"/>
    </location>
</feature>
<organism evidence="2">
    <name type="scientific">Sesamum calycinum</name>
    <dbReference type="NCBI Taxonomy" id="2727403"/>
    <lineage>
        <taxon>Eukaryota</taxon>
        <taxon>Viridiplantae</taxon>
        <taxon>Streptophyta</taxon>
        <taxon>Embryophyta</taxon>
        <taxon>Tracheophyta</taxon>
        <taxon>Spermatophyta</taxon>
        <taxon>Magnoliopsida</taxon>
        <taxon>eudicotyledons</taxon>
        <taxon>Gunneridae</taxon>
        <taxon>Pentapetalae</taxon>
        <taxon>asterids</taxon>
        <taxon>lamiids</taxon>
        <taxon>Lamiales</taxon>
        <taxon>Pedaliaceae</taxon>
        <taxon>Sesamum</taxon>
    </lineage>
</organism>